<accession>A0A0D1Y651</accession>
<dbReference type="STRING" id="1016849.A0A0D1Y651"/>
<feature type="compositionally biased region" description="Polar residues" evidence="1">
    <location>
        <begin position="46"/>
        <end position="55"/>
    </location>
</feature>
<keyword evidence="2" id="KW-0812">Transmembrane</keyword>
<protein>
    <submittedName>
        <fullName evidence="3">Uncharacterized protein</fullName>
    </submittedName>
</protein>
<evidence type="ECO:0000313" key="3">
    <source>
        <dbReference type="EMBL" id="KIV78342.1"/>
    </source>
</evidence>
<evidence type="ECO:0000256" key="2">
    <source>
        <dbReference type="SAM" id="Phobius"/>
    </source>
</evidence>
<feature type="compositionally biased region" description="Basic and acidic residues" evidence="1">
    <location>
        <begin position="714"/>
        <end position="723"/>
    </location>
</feature>
<feature type="compositionally biased region" description="Low complexity" evidence="1">
    <location>
        <begin position="70"/>
        <end position="81"/>
    </location>
</feature>
<evidence type="ECO:0000256" key="1">
    <source>
        <dbReference type="SAM" id="MobiDB-lite"/>
    </source>
</evidence>
<dbReference type="PANTHER" id="PTHR35394:SF5">
    <property type="entry name" value="DUF3176 DOMAIN-CONTAINING PROTEIN"/>
    <property type="match status" value="1"/>
</dbReference>
<name>A0A0D1Y651_9EURO</name>
<dbReference type="Pfam" id="PF11374">
    <property type="entry name" value="DUF3176"/>
    <property type="match status" value="1"/>
</dbReference>
<feature type="transmembrane region" description="Helical" evidence="2">
    <location>
        <begin position="94"/>
        <end position="118"/>
    </location>
</feature>
<dbReference type="AlphaFoldDB" id="A0A0D1Y651"/>
<feature type="region of interest" description="Disordered" evidence="1">
    <location>
        <begin position="37"/>
        <end position="81"/>
    </location>
</feature>
<feature type="transmembrane region" description="Helical" evidence="2">
    <location>
        <begin position="130"/>
        <end position="155"/>
    </location>
</feature>
<reference evidence="3 4" key="1">
    <citation type="submission" date="2015-01" db="EMBL/GenBank/DDBJ databases">
        <title>The Genome Sequence of Exophiala sideris CBS121828.</title>
        <authorList>
            <consortium name="The Broad Institute Genomics Platform"/>
            <person name="Cuomo C."/>
            <person name="de Hoog S."/>
            <person name="Gorbushina A."/>
            <person name="Stielow B."/>
            <person name="Teixiera M."/>
            <person name="Abouelleil A."/>
            <person name="Chapman S.B."/>
            <person name="Priest M."/>
            <person name="Young S.K."/>
            <person name="Wortman J."/>
            <person name="Nusbaum C."/>
            <person name="Birren B."/>
        </authorList>
    </citation>
    <scope>NUCLEOTIDE SEQUENCE [LARGE SCALE GENOMIC DNA]</scope>
    <source>
        <strain evidence="3 4">CBS 121828</strain>
    </source>
</reference>
<dbReference type="InterPro" id="IPR021514">
    <property type="entry name" value="DUF3176"/>
</dbReference>
<gene>
    <name evidence="3" type="ORF">PV11_10067</name>
</gene>
<dbReference type="EMBL" id="KN846954">
    <property type="protein sequence ID" value="KIV78342.1"/>
    <property type="molecule type" value="Genomic_DNA"/>
</dbReference>
<sequence>MAAHYVPVSTHDHHLAAAPNEVDTQHKEQQLSATQLPSLNIDDSESGSGPSQADEATTVHRPSHLSTRYTPATSHPAPSSPMQKSLMSILYNCWLWELTTLFISTVALAAVIVLLIYWDEQPLSQWPSSISLNTFVSTLGTVHKSGLALFIGACLGQQKWNWFNKHTDRLEVLETFDEASRGPWGSTKLIYQLLPRWNLSHLACLVLLISLTFDAFLQATISLHECMDLTTSLYNIPRIGRSTDVGIGSLPKYTMTFTEFYSAVNNTSIQADYYTAYPSMGLISAIFNGLDDSSAAQEDKVDFSCQTGNCTWPVFTSAAICSTCNDVSKYILSTTAHGFPSSQPPVSDSINITETYTRYNLSYNSIANPSGRKDKDAATSDVPTDQYDSILTANGTTDYLESLSFYDANTTFLIFLIMAADPSWTNGSIDWENSSPTATECGLSLCVNAYNSSVQSGNLSEEKVASWQHREYDSWRLTDGYPGYGGIYEWWDETYPSLSDSYNLFRSDLQLSIPSTDLAQDLGIDTTERFNITQGTIASIQDWLVTWGFGVGESEMFKTGTPGIIVYPINAQNTHVLAEVLHTSTDLNSTFAGLASSITNYIRDSSNTTFQGDAHDYVIKFRVRWPFLTVPALHILGGMTYVLAIVWQTKQSGLPVWKTRLIPSLAYGFDTAAQDKLRSQSGCLDIASDSVRSRMIVTLDTDGSRPQLRLSESTGHDEGSVQK</sequence>
<dbReference type="PANTHER" id="PTHR35394">
    <property type="entry name" value="DUF3176 DOMAIN-CONTAINING PROTEIN"/>
    <property type="match status" value="1"/>
</dbReference>
<feature type="region of interest" description="Disordered" evidence="1">
    <location>
        <begin position="702"/>
        <end position="723"/>
    </location>
</feature>
<keyword evidence="2" id="KW-1133">Transmembrane helix</keyword>
<evidence type="ECO:0000313" key="4">
    <source>
        <dbReference type="Proteomes" id="UP000053599"/>
    </source>
</evidence>
<feature type="transmembrane region" description="Helical" evidence="2">
    <location>
        <begin position="197"/>
        <end position="217"/>
    </location>
</feature>
<keyword evidence="2" id="KW-0472">Membrane</keyword>
<organism evidence="3 4">
    <name type="scientific">Exophiala sideris</name>
    <dbReference type="NCBI Taxonomy" id="1016849"/>
    <lineage>
        <taxon>Eukaryota</taxon>
        <taxon>Fungi</taxon>
        <taxon>Dikarya</taxon>
        <taxon>Ascomycota</taxon>
        <taxon>Pezizomycotina</taxon>
        <taxon>Eurotiomycetes</taxon>
        <taxon>Chaetothyriomycetidae</taxon>
        <taxon>Chaetothyriales</taxon>
        <taxon>Herpotrichiellaceae</taxon>
        <taxon>Exophiala</taxon>
    </lineage>
</organism>
<dbReference type="OrthoDB" id="5242705at2759"/>
<feature type="transmembrane region" description="Helical" evidence="2">
    <location>
        <begin position="625"/>
        <end position="647"/>
    </location>
</feature>
<dbReference type="HOGENOM" id="CLU_015092_1_0_1"/>
<proteinExistence type="predicted"/>
<dbReference type="Proteomes" id="UP000053599">
    <property type="component" value="Unassembled WGS sequence"/>
</dbReference>